<evidence type="ECO:0000256" key="2">
    <source>
        <dbReference type="ARBA" id="ARBA00001913"/>
    </source>
</evidence>
<dbReference type="PRINTS" id="PR01790">
    <property type="entry name" value="SMP30FAMILY"/>
</dbReference>
<dbReference type="OrthoDB" id="6430345at2759"/>
<dbReference type="GO" id="GO:0004341">
    <property type="term" value="F:gluconolactonase activity"/>
    <property type="evidence" value="ECO:0007669"/>
    <property type="project" value="UniProtKB-EC"/>
</dbReference>
<feature type="binding site" evidence="15">
    <location>
        <position position="209"/>
    </location>
    <ligand>
        <name>a divalent metal cation</name>
        <dbReference type="ChEBI" id="CHEBI:60240"/>
    </ligand>
</feature>
<dbReference type="InterPro" id="IPR005511">
    <property type="entry name" value="SMP-30"/>
</dbReference>
<keyword evidence="9" id="KW-0963">Cytoplasm</keyword>
<comment type="cofactor">
    <cofactor evidence="15">
        <name>Zn(2+)</name>
        <dbReference type="ChEBI" id="CHEBI:29105"/>
    </cofactor>
    <text evidence="15">Binds 1 divalent metal cation per subunit.</text>
</comment>
<dbReference type="InterPro" id="IPR011042">
    <property type="entry name" value="6-blade_b-propeller_TolB-like"/>
</dbReference>
<dbReference type="GO" id="GO:0019853">
    <property type="term" value="P:L-ascorbic acid biosynthetic process"/>
    <property type="evidence" value="ECO:0007669"/>
    <property type="project" value="TreeGrafter"/>
</dbReference>
<evidence type="ECO:0000256" key="1">
    <source>
        <dbReference type="ARBA" id="ARBA00001589"/>
    </source>
</evidence>
<evidence type="ECO:0000256" key="14">
    <source>
        <dbReference type="PIRSR" id="PIRSR605511-1"/>
    </source>
</evidence>
<keyword evidence="12" id="KW-0106">Calcium</keyword>
<comment type="similarity">
    <text evidence="6">Belongs to the SMP-30/CGR1 family.</text>
</comment>
<dbReference type="GeneID" id="105209295"/>
<protein>
    <recommendedName>
        <fullName evidence="8">Regucalcin</fullName>
        <ecNumber evidence="7">3.1.1.17</ecNumber>
    </recommendedName>
    <alternativeName>
        <fullName evidence="13">Gluconolactonase</fullName>
    </alternativeName>
</protein>
<evidence type="ECO:0000313" key="17">
    <source>
        <dbReference type="EMBL" id="JAC97063.1"/>
    </source>
</evidence>
<evidence type="ECO:0000256" key="6">
    <source>
        <dbReference type="ARBA" id="ARBA00008853"/>
    </source>
</evidence>
<reference evidence="17" key="2">
    <citation type="journal article" date="2015" name="Gigascience">
        <title>Reconstructing a comprehensive transcriptome assembly of a white-pupal translocated strain of the pest fruit fly Bactrocera cucurbitae.</title>
        <authorList>
            <person name="Sim S.B."/>
            <person name="Calla B."/>
            <person name="Hall B."/>
            <person name="DeRego T."/>
            <person name="Geib S.M."/>
        </authorList>
    </citation>
    <scope>NUCLEOTIDE SEQUENCE</scope>
</reference>
<feature type="domain" description="SMP-30/Gluconolactonase/LRE-like region" evidence="16">
    <location>
        <begin position="15"/>
        <end position="268"/>
    </location>
</feature>
<evidence type="ECO:0000256" key="4">
    <source>
        <dbReference type="ARBA" id="ARBA00001946"/>
    </source>
</evidence>
<accession>A0A0A1WDJ0</accession>
<dbReference type="PANTHER" id="PTHR10907:SF66">
    <property type="entry name" value="MIP34848P1-RELATED"/>
    <property type="match status" value="1"/>
</dbReference>
<evidence type="ECO:0000256" key="7">
    <source>
        <dbReference type="ARBA" id="ARBA00013227"/>
    </source>
</evidence>
<dbReference type="PANTHER" id="PTHR10907">
    <property type="entry name" value="REGUCALCIN"/>
    <property type="match status" value="1"/>
</dbReference>
<dbReference type="Pfam" id="PF08450">
    <property type="entry name" value="SGL"/>
    <property type="match status" value="1"/>
</dbReference>
<keyword evidence="11" id="KW-0378">Hydrolase</keyword>
<proteinExistence type="inferred from homology"/>
<dbReference type="AlphaFoldDB" id="A0A0A1WDJ0"/>
<organism evidence="17">
    <name type="scientific">Zeugodacus cucurbitae</name>
    <name type="common">Melon fruit fly</name>
    <name type="synonym">Bactrocera cucurbitae</name>
    <dbReference type="NCBI Taxonomy" id="28588"/>
    <lineage>
        <taxon>Eukaryota</taxon>
        <taxon>Metazoa</taxon>
        <taxon>Ecdysozoa</taxon>
        <taxon>Arthropoda</taxon>
        <taxon>Hexapoda</taxon>
        <taxon>Insecta</taxon>
        <taxon>Pterygota</taxon>
        <taxon>Neoptera</taxon>
        <taxon>Endopterygota</taxon>
        <taxon>Diptera</taxon>
        <taxon>Brachycera</taxon>
        <taxon>Muscomorpha</taxon>
        <taxon>Tephritoidea</taxon>
        <taxon>Tephritidae</taxon>
        <taxon>Zeugodacus</taxon>
        <taxon>Zeugodacus</taxon>
    </lineage>
</organism>
<feature type="binding site" evidence="15">
    <location>
        <position position="17"/>
    </location>
    <ligand>
        <name>a divalent metal cation</name>
        <dbReference type="ChEBI" id="CHEBI:60240"/>
    </ligand>
</feature>
<feature type="binding site" evidence="15">
    <location>
        <position position="111"/>
    </location>
    <ligand>
        <name>substrate</name>
    </ligand>
</feature>
<feature type="binding site" evidence="15">
    <location>
        <position position="161"/>
    </location>
    <ligand>
        <name>a divalent metal cation</name>
        <dbReference type="ChEBI" id="CHEBI:60240"/>
    </ligand>
</feature>
<evidence type="ECO:0000256" key="12">
    <source>
        <dbReference type="ARBA" id="ARBA00022837"/>
    </source>
</evidence>
<comment type="cofactor">
    <cofactor evidence="3">
        <name>Mn(2+)</name>
        <dbReference type="ChEBI" id="CHEBI:29035"/>
    </cofactor>
</comment>
<dbReference type="FunFam" id="2.120.10.30:FF:000027">
    <property type="entry name" value="Regucalcin homologue"/>
    <property type="match status" value="1"/>
</dbReference>
<evidence type="ECO:0000256" key="15">
    <source>
        <dbReference type="PIRSR" id="PIRSR605511-2"/>
    </source>
</evidence>
<sequence length="298" mass="33626">MSYKVEQLPDSYGFLGEGPHWDIETQSLYFVDIKNATLLRYDYKENKTYSAKVENEELTSFIIPVENELGKFAVGCGHRVVIVAWDGKAPIAKVERIAYTLQQGNEVCKHRFNDGKADPRGRLFAGTMYGENKEWKRCGKLYRFERGQPMAVVRSEVTISNGLAWNEKTNKFYYIDSMDYEVTEYDYNFDTGVAINPKVVFKHAEHLPDGMTIDTDGNIYIATFTGHTVYKVNPSTREILMKIKLPTKQVTSVAFGGPDLDILFVTSSSYSDEPPPAGFTFKVTGLGAKGLPMTKVKI</sequence>
<evidence type="ECO:0000256" key="10">
    <source>
        <dbReference type="ARBA" id="ARBA00022723"/>
    </source>
</evidence>
<name>A0A0A1WDJ0_ZEUCU</name>
<evidence type="ECO:0000259" key="16">
    <source>
        <dbReference type="Pfam" id="PF08450"/>
    </source>
</evidence>
<dbReference type="InterPro" id="IPR013658">
    <property type="entry name" value="SGL"/>
</dbReference>
<dbReference type="EMBL" id="GBXI01017228">
    <property type="protein sequence ID" value="JAC97063.1"/>
    <property type="molecule type" value="Transcribed_RNA"/>
</dbReference>
<feature type="binding site" evidence="15">
    <location>
        <position position="131"/>
    </location>
    <ligand>
        <name>substrate</name>
    </ligand>
</feature>
<comment type="cofactor">
    <cofactor evidence="2">
        <name>Ca(2+)</name>
        <dbReference type="ChEBI" id="CHEBI:29108"/>
    </cofactor>
</comment>
<reference evidence="17" key="1">
    <citation type="submission" date="2014-11" db="EMBL/GenBank/DDBJ databases">
        <authorList>
            <person name="Geib S."/>
        </authorList>
    </citation>
    <scope>NUCLEOTIDE SEQUENCE</scope>
</reference>
<dbReference type="EC" id="3.1.1.17" evidence="7"/>
<evidence type="ECO:0000256" key="9">
    <source>
        <dbReference type="ARBA" id="ARBA00022490"/>
    </source>
</evidence>
<evidence type="ECO:0000256" key="5">
    <source>
        <dbReference type="ARBA" id="ARBA00004496"/>
    </source>
</evidence>
<feature type="binding site" evidence="15">
    <location>
        <position position="113"/>
    </location>
    <ligand>
        <name>substrate</name>
    </ligand>
</feature>
<comment type="cofactor">
    <cofactor evidence="4">
        <name>Mg(2+)</name>
        <dbReference type="ChEBI" id="CHEBI:18420"/>
    </cofactor>
</comment>
<comment type="subcellular location">
    <subcellularLocation>
        <location evidence="5">Cytoplasm</location>
    </subcellularLocation>
</comment>
<keyword evidence="10 15" id="KW-0479">Metal-binding</keyword>
<evidence type="ECO:0000256" key="3">
    <source>
        <dbReference type="ARBA" id="ARBA00001936"/>
    </source>
</evidence>
<evidence type="ECO:0000256" key="13">
    <source>
        <dbReference type="ARBA" id="ARBA00032464"/>
    </source>
</evidence>
<dbReference type="SUPFAM" id="SSF63829">
    <property type="entry name" value="Calcium-dependent phosphotriesterase"/>
    <property type="match status" value="1"/>
</dbReference>
<evidence type="ECO:0000256" key="8">
    <source>
        <dbReference type="ARBA" id="ARBA00016808"/>
    </source>
</evidence>
<feature type="active site" description="Proton donor/acceptor" evidence="14">
    <location>
        <position position="209"/>
    </location>
</feature>
<dbReference type="Gene3D" id="2.120.10.30">
    <property type="entry name" value="TolB, C-terminal domain"/>
    <property type="match status" value="1"/>
</dbReference>
<dbReference type="GO" id="GO:0005737">
    <property type="term" value="C:cytoplasm"/>
    <property type="evidence" value="ECO:0007669"/>
    <property type="project" value="UniProtKB-SubCell"/>
</dbReference>
<comment type="catalytic activity">
    <reaction evidence="1">
        <text>D-glucono-1,5-lactone + H2O = D-gluconate + H(+)</text>
        <dbReference type="Rhea" id="RHEA:10440"/>
        <dbReference type="ChEBI" id="CHEBI:15377"/>
        <dbReference type="ChEBI" id="CHEBI:15378"/>
        <dbReference type="ChEBI" id="CHEBI:16217"/>
        <dbReference type="ChEBI" id="CHEBI:18391"/>
        <dbReference type="EC" id="3.1.1.17"/>
    </reaction>
</comment>
<keyword evidence="15" id="KW-0862">Zinc</keyword>
<gene>
    <name evidence="17" type="primary">rgn_0</name>
    <name evidence="17" type="ORF">g.12755</name>
</gene>
<evidence type="ECO:0000256" key="11">
    <source>
        <dbReference type="ARBA" id="ARBA00022801"/>
    </source>
</evidence>
<dbReference type="GO" id="GO:0005509">
    <property type="term" value="F:calcium ion binding"/>
    <property type="evidence" value="ECO:0007669"/>
    <property type="project" value="TreeGrafter"/>
</dbReference>